<dbReference type="AlphaFoldDB" id="A0AAV0Y990"/>
<evidence type="ECO:0000313" key="2">
    <source>
        <dbReference type="Proteomes" id="UP001160148"/>
    </source>
</evidence>
<dbReference type="Proteomes" id="UP001160148">
    <property type="component" value="Unassembled WGS sequence"/>
</dbReference>
<evidence type="ECO:0008006" key="3">
    <source>
        <dbReference type="Google" id="ProtNLM"/>
    </source>
</evidence>
<reference evidence="1 2" key="1">
    <citation type="submission" date="2023-01" db="EMBL/GenBank/DDBJ databases">
        <authorList>
            <person name="Whitehead M."/>
        </authorList>
    </citation>
    <scope>NUCLEOTIDE SEQUENCE [LARGE SCALE GENOMIC DNA]</scope>
</reference>
<sequence>MNKWQTEWVQNTGTGGWIRRLIPDVRPWVSRSFGTMNYHITQFLTGHGCFGEYLWRFKKRDVSECHDCLDPTDSTEHAFFECDWWWRQRR</sequence>
<accession>A0AAV0Y990</accession>
<proteinExistence type="predicted"/>
<keyword evidence="2" id="KW-1185">Reference proteome</keyword>
<name>A0AAV0Y990_9HEMI</name>
<evidence type="ECO:0000313" key="1">
    <source>
        <dbReference type="EMBL" id="CAI6376462.1"/>
    </source>
</evidence>
<dbReference type="EMBL" id="CARXXK010001484">
    <property type="protein sequence ID" value="CAI6376462.1"/>
    <property type="molecule type" value="Genomic_DNA"/>
</dbReference>
<organism evidence="1 2">
    <name type="scientific">Macrosiphum euphorbiae</name>
    <name type="common">potato aphid</name>
    <dbReference type="NCBI Taxonomy" id="13131"/>
    <lineage>
        <taxon>Eukaryota</taxon>
        <taxon>Metazoa</taxon>
        <taxon>Ecdysozoa</taxon>
        <taxon>Arthropoda</taxon>
        <taxon>Hexapoda</taxon>
        <taxon>Insecta</taxon>
        <taxon>Pterygota</taxon>
        <taxon>Neoptera</taxon>
        <taxon>Paraneoptera</taxon>
        <taxon>Hemiptera</taxon>
        <taxon>Sternorrhyncha</taxon>
        <taxon>Aphidomorpha</taxon>
        <taxon>Aphidoidea</taxon>
        <taxon>Aphididae</taxon>
        <taxon>Macrosiphini</taxon>
        <taxon>Macrosiphum</taxon>
    </lineage>
</organism>
<protein>
    <recommendedName>
        <fullName evidence="3">Reverse transcriptase zinc-binding domain-containing protein</fullName>
    </recommendedName>
</protein>
<gene>
    <name evidence="1" type="ORF">MEUPH1_LOCUS29830</name>
</gene>
<comment type="caution">
    <text evidence="1">The sequence shown here is derived from an EMBL/GenBank/DDBJ whole genome shotgun (WGS) entry which is preliminary data.</text>
</comment>